<evidence type="ECO:0000259" key="13">
    <source>
        <dbReference type="Pfam" id="PF00593"/>
    </source>
</evidence>
<dbReference type="GO" id="GO:0015344">
    <property type="term" value="F:siderophore uptake transmembrane transporter activity"/>
    <property type="evidence" value="ECO:0007669"/>
    <property type="project" value="TreeGrafter"/>
</dbReference>
<keyword evidence="4 10" id="KW-0812">Transmembrane</keyword>
<sequence length="676" mass="75487">MFGRKGYPGTLYLLKRGCRVMRQCIRFQGFTGSRFHGIGKLARTGFKSLRFFLSFCLSFLIPMSLGTLILLFIFLFCATSSFAFELPRFVGKEIVVTALRKPVYEYQSPWKTKVINPDDFKMTLYQTLDDLAGIDVRATGYLGASGTVRLRGATSQQVLVLKDGVRINSPLLGLIDFNDLFLSGTKSVEIVKAPLSSIYGSDAIGGVVNIISKKTVDKTGLGLSYGTYNTQNYEIYFGNQLNNFDYSAFFNAIKSDGFRENSEYAAYDLLGSINLFNKWNFALSYYDADKGISGVPNSPDDLYSASTPDNRQKDKNLFINLGFEDVDGKVNTSLKIYNNMFITDYHSYNFSTSLFEDTQYRANEIGANFSRGFGSHLFGFDGKIDTGDSPYIGIKREISNNAAYFQENLEKGPLSAVFGGRLDQNSKFGSSINPRIGVNYSLPLGFAFRSSYGTAFKAPTLNDLYWNDSVWLMYGNEALQPEKSQSYELGFSKNFWRGGVVDLSYYKTATSNLISWNYDPSTFTTTAVNFGAVDSSGVELDVSGKIGKSLTVFANATWQEAKIGESLDPSIIGNYLPYTPNTKYNIGFKWEDVFKLSLRNAGNQFSDSSNQTEIPAYSVVDALFKRMVGDYSVILQIDNLFDQSYYESVGLHPVTWETIKYPMPGRVITVKMGSTF</sequence>
<keyword evidence="5" id="KW-0732">Signal</keyword>
<evidence type="ECO:0000256" key="3">
    <source>
        <dbReference type="ARBA" id="ARBA00022452"/>
    </source>
</evidence>
<evidence type="ECO:0000256" key="12">
    <source>
        <dbReference type="SAM" id="Phobius"/>
    </source>
</evidence>
<reference evidence="15 16" key="1">
    <citation type="journal article" date="2016" name="Nat. Commun.">
        <title>Thousands of microbial genomes shed light on interconnected biogeochemical processes in an aquifer system.</title>
        <authorList>
            <person name="Anantharaman K."/>
            <person name="Brown C.T."/>
            <person name="Hug L.A."/>
            <person name="Sharon I."/>
            <person name="Castelle C.J."/>
            <person name="Probst A.J."/>
            <person name="Thomas B.C."/>
            <person name="Singh A."/>
            <person name="Wilkins M.J."/>
            <person name="Karaoz U."/>
            <person name="Brodie E.L."/>
            <person name="Williams K.H."/>
            <person name="Hubbard S.S."/>
            <person name="Banfield J.F."/>
        </authorList>
    </citation>
    <scope>NUCLEOTIDE SEQUENCE [LARGE SCALE GENOMIC DNA]</scope>
</reference>
<comment type="caution">
    <text evidence="15">The sequence shown here is derived from an EMBL/GenBank/DDBJ whole genome shotgun (WGS) entry which is preliminary data.</text>
</comment>
<dbReference type="Pfam" id="PF00593">
    <property type="entry name" value="TonB_dep_Rec_b-barrel"/>
    <property type="match status" value="1"/>
</dbReference>
<evidence type="ECO:0000256" key="10">
    <source>
        <dbReference type="PROSITE-ProRule" id="PRU01360"/>
    </source>
</evidence>
<comment type="similarity">
    <text evidence="10 11">Belongs to the TonB-dependent receptor family.</text>
</comment>
<evidence type="ECO:0000256" key="11">
    <source>
        <dbReference type="RuleBase" id="RU003357"/>
    </source>
</evidence>
<evidence type="ECO:0000256" key="1">
    <source>
        <dbReference type="ARBA" id="ARBA00004571"/>
    </source>
</evidence>
<dbReference type="InterPro" id="IPR000531">
    <property type="entry name" value="Beta-barrel_TonB"/>
</dbReference>
<evidence type="ECO:0008006" key="17">
    <source>
        <dbReference type="Google" id="ProtNLM"/>
    </source>
</evidence>
<keyword evidence="8" id="KW-0675">Receptor</keyword>
<evidence type="ECO:0000313" key="16">
    <source>
        <dbReference type="Proteomes" id="UP000177905"/>
    </source>
</evidence>
<dbReference type="Gene3D" id="2.170.130.10">
    <property type="entry name" value="TonB-dependent receptor, plug domain"/>
    <property type="match status" value="1"/>
</dbReference>
<keyword evidence="12" id="KW-1133">Transmembrane helix</keyword>
<evidence type="ECO:0000256" key="5">
    <source>
        <dbReference type="ARBA" id="ARBA00022729"/>
    </source>
</evidence>
<keyword evidence="3 10" id="KW-1134">Transmembrane beta strand</keyword>
<protein>
    <recommendedName>
        <fullName evidence="17">TonB-dependent receptor plug domain-containing protein</fullName>
    </recommendedName>
</protein>
<dbReference type="PANTHER" id="PTHR30069">
    <property type="entry name" value="TONB-DEPENDENT OUTER MEMBRANE RECEPTOR"/>
    <property type="match status" value="1"/>
</dbReference>
<dbReference type="Gene3D" id="2.40.170.20">
    <property type="entry name" value="TonB-dependent receptor, beta-barrel domain"/>
    <property type="match status" value="1"/>
</dbReference>
<keyword evidence="6 11" id="KW-0798">TonB box</keyword>
<accession>A0A1F4S8M6</accession>
<feature type="domain" description="TonB-dependent receptor plug" evidence="14">
    <location>
        <begin position="113"/>
        <end position="207"/>
    </location>
</feature>
<dbReference type="InterPro" id="IPR036942">
    <property type="entry name" value="Beta-barrel_TonB_sf"/>
</dbReference>
<evidence type="ECO:0000259" key="14">
    <source>
        <dbReference type="Pfam" id="PF07715"/>
    </source>
</evidence>
<dbReference type="Proteomes" id="UP000177905">
    <property type="component" value="Unassembled WGS sequence"/>
</dbReference>
<evidence type="ECO:0000256" key="4">
    <source>
        <dbReference type="ARBA" id="ARBA00022692"/>
    </source>
</evidence>
<dbReference type="PROSITE" id="PS52016">
    <property type="entry name" value="TONB_DEPENDENT_REC_3"/>
    <property type="match status" value="1"/>
</dbReference>
<dbReference type="GO" id="GO:0044718">
    <property type="term" value="P:siderophore transmembrane transport"/>
    <property type="evidence" value="ECO:0007669"/>
    <property type="project" value="TreeGrafter"/>
</dbReference>
<keyword evidence="9 10" id="KW-0998">Cell outer membrane</keyword>
<dbReference type="CDD" id="cd01347">
    <property type="entry name" value="ligand_gated_channel"/>
    <property type="match status" value="1"/>
</dbReference>
<organism evidence="15 16">
    <name type="scientific">candidate division WOR-1 bacterium RIFOXYB2_FULL_36_35</name>
    <dbReference type="NCBI Taxonomy" id="1802578"/>
    <lineage>
        <taxon>Bacteria</taxon>
        <taxon>Bacillati</taxon>
        <taxon>Saganbacteria</taxon>
    </lineage>
</organism>
<evidence type="ECO:0000256" key="7">
    <source>
        <dbReference type="ARBA" id="ARBA00023136"/>
    </source>
</evidence>
<keyword evidence="7 10" id="KW-0472">Membrane</keyword>
<evidence type="ECO:0000256" key="9">
    <source>
        <dbReference type="ARBA" id="ARBA00023237"/>
    </source>
</evidence>
<keyword evidence="2 10" id="KW-0813">Transport</keyword>
<dbReference type="GO" id="GO:0009279">
    <property type="term" value="C:cell outer membrane"/>
    <property type="evidence" value="ECO:0007669"/>
    <property type="project" value="UniProtKB-SubCell"/>
</dbReference>
<dbReference type="PANTHER" id="PTHR30069:SF29">
    <property type="entry name" value="HEMOGLOBIN AND HEMOGLOBIN-HAPTOGLOBIN-BINDING PROTEIN 1-RELATED"/>
    <property type="match status" value="1"/>
</dbReference>
<evidence type="ECO:0000313" key="15">
    <source>
        <dbReference type="EMBL" id="OGC16798.1"/>
    </source>
</evidence>
<dbReference type="InterPro" id="IPR039426">
    <property type="entry name" value="TonB-dep_rcpt-like"/>
</dbReference>
<dbReference type="InterPro" id="IPR037066">
    <property type="entry name" value="Plug_dom_sf"/>
</dbReference>
<dbReference type="AlphaFoldDB" id="A0A1F4S8M6"/>
<name>A0A1F4S8M6_UNCSA</name>
<evidence type="ECO:0000256" key="2">
    <source>
        <dbReference type="ARBA" id="ARBA00022448"/>
    </source>
</evidence>
<dbReference type="EMBL" id="MEUA01000002">
    <property type="protein sequence ID" value="OGC16798.1"/>
    <property type="molecule type" value="Genomic_DNA"/>
</dbReference>
<proteinExistence type="inferred from homology"/>
<evidence type="ECO:0000256" key="8">
    <source>
        <dbReference type="ARBA" id="ARBA00023170"/>
    </source>
</evidence>
<feature type="domain" description="TonB-dependent receptor-like beta-barrel" evidence="13">
    <location>
        <begin position="226"/>
        <end position="640"/>
    </location>
</feature>
<comment type="subcellular location">
    <subcellularLocation>
        <location evidence="1 10">Cell outer membrane</location>
        <topology evidence="1 10">Multi-pass membrane protein</topology>
    </subcellularLocation>
</comment>
<dbReference type="Pfam" id="PF07715">
    <property type="entry name" value="Plug"/>
    <property type="match status" value="1"/>
</dbReference>
<dbReference type="InterPro" id="IPR012910">
    <property type="entry name" value="Plug_dom"/>
</dbReference>
<gene>
    <name evidence="15" type="ORF">A2290_07935</name>
</gene>
<evidence type="ECO:0000256" key="6">
    <source>
        <dbReference type="ARBA" id="ARBA00023077"/>
    </source>
</evidence>
<feature type="transmembrane region" description="Helical" evidence="12">
    <location>
        <begin position="51"/>
        <end position="76"/>
    </location>
</feature>
<dbReference type="SUPFAM" id="SSF56935">
    <property type="entry name" value="Porins"/>
    <property type="match status" value="1"/>
</dbReference>